<evidence type="ECO:0000313" key="4">
    <source>
        <dbReference type="Proteomes" id="UP000604046"/>
    </source>
</evidence>
<name>A0A812UE84_9DINO</name>
<evidence type="ECO:0000256" key="1">
    <source>
        <dbReference type="SAM" id="MobiDB-lite"/>
    </source>
</evidence>
<dbReference type="SMART" id="SM00343">
    <property type="entry name" value="ZnF_C2HC"/>
    <property type="match status" value="1"/>
</dbReference>
<comment type="caution">
    <text evidence="3">The sequence shown here is derived from an EMBL/GenBank/DDBJ whole genome shotgun (WGS) entry which is preliminary data.</text>
</comment>
<dbReference type="GO" id="GO:0003676">
    <property type="term" value="F:nucleic acid binding"/>
    <property type="evidence" value="ECO:0007669"/>
    <property type="project" value="InterPro"/>
</dbReference>
<sequence length="474" mass="52579">MALWPSEAAALAFASLDEVRQFYGVPDVAWQAFHAQIGYPDLRIFPAIPPEAVVQNVVDSRMPDGSNLTPTCAVQLGLVWRLANRIQWVRGGGTWGEWTDIDPWAAKPTAAPTPAPAAATTRERSLKMSQVLDQTDDSEFLVEPLARVDLWFQRYVTIMGAAPQEEEDVTAEQLSALHKRTALLQQPPYVDMAVWSPFGRRALRTSKFRAWLPQGDGTYLAKELPGPANYQQWLAAWRVFQTACIMLDLLPLATLQLYERHVEKLVKLYTEAWHLIALADEKARGEKLSRIRLKLSADAAAGRPTPPQWDPDRPWPACFYELVHDTSFWDDQVRAPANAWLAHGGRGAPKPPNENFAAANLPGGAEVIQAPTDGKRSTKDRRASRKRKIAAEKEELKALRASAKSNLAEHREPKQNALKSKDQAGSDLCFGWDAAKGPCASIAPGQPCKGKVVRLHKCRICLSPGHRSSECPQK</sequence>
<evidence type="ECO:0000313" key="3">
    <source>
        <dbReference type="EMBL" id="CAE7562467.1"/>
    </source>
</evidence>
<feature type="region of interest" description="Disordered" evidence="1">
    <location>
        <begin position="365"/>
        <end position="387"/>
    </location>
</feature>
<feature type="domain" description="CCHC-type" evidence="2">
    <location>
        <begin position="457"/>
        <end position="473"/>
    </location>
</feature>
<organism evidence="3 4">
    <name type="scientific">Symbiodinium natans</name>
    <dbReference type="NCBI Taxonomy" id="878477"/>
    <lineage>
        <taxon>Eukaryota</taxon>
        <taxon>Sar</taxon>
        <taxon>Alveolata</taxon>
        <taxon>Dinophyceae</taxon>
        <taxon>Suessiales</taxon>
        <taxon>Symbiodiniaceae</taxon>
        <taxon>Symbiodinium</taxon>
    </lineage>
</organism>
<keyword evidence="4" id="KW-1185">Reference proteome</keyword>
<dbReference type="Proteomes" id="UP000604046">
    <property type="component" value="Unassembled WGS sequence"/>
</dbReference>
<accession>A0A812UE84</accession>
<dbReference type="OrthoDB" id="448232at2759"/>
<dbReference type="InterPro" id="IPR001878">
    <property type="entry name" value="Znf_CCHC"/>
</dbReference>
<protein>
    <recommendedName>
        <fullName evidence="2">CCHC-type domain-containing protein</fullName>
    </recommendedName>
</protein>
<gene>
    <name evidence="3" type="ORF">SNAT2548_LOCUS31767</name>
</gene>
<dbReference type="AlphaFoldDB" id="A0A812UE84"/>
<proteinExistence type="predicted"/>
<evidence type="ECO:0000259" key="2">
    <source>
        <dbReference type="SMART" id="SM00343"/>
    </source>
</evidence>
<dbReference type="EMBL" id="CAJNDS010002674">
    <property type="protein sequence ID" value="CAE7562467.1"/>
    <property type="molecule type" value="Genomic_DNA"/>
</dbReference>
<reference evidence="3" key="1">
    <citation type="submission" date="2021-02" db="EMBL/GenBank/DDBJ databases">
        <authorList>
            <person name="Dougan E. K."/>
            <person name="Rhodes N."/>
            <person name="Thang M."/>
            <person name="Chan C."/>
        </authorList>
    </citation>
    <scope>NUCLEOTIDE SEQUENCE</scope>
</reference>
<dbReference type="GO" id="GO:0008270">
    <property type="term" value="F:zinc ion binding"/>
    <property type="evidence" value="ECO:0007669"/>
    <property type="project" value="InterPro"/>
</dbReference>